<dbReference type="Proteomes" id="UP000887116">
    <property type="component" value="Unassembled WGS sequence"/>
</dbReference>
<gene>
    <name evidence="1" type="ORF">TNCT_713971</name>
</gene>
<reference evidence="1" key="1">
    <citation type="submission" date="2020-07" db="EMBL/GenBank/DDBJ databases">
        <title>Multicomponent nature underlies the extraordinary mechanical properties of spider dragline silk.</title>
        <authorList>
            <person name="Kono N."/>
            <person name="Nakamura H."/>
            <person name="Mori M."/>
            <person name="Yoshida Y."/>
            <person name="Ohtoshi R."/>
            <person name="Malay A.D."/>
            <person name="Moran D.A.P."/>
            <person name="Tomita M."/>
            <person name="Numata K."/>
            <person name="Arakawa K."/>
        </authorList>
    </citation>
    <scope>NUCLEOTIDE SEQUENCE</scope>
</reference>
<keyword evidence="2" id="KW-1185">Reference proteome</keyword>
<proteinExistence type="predicted"/>
<evidence type="ECO:0000313" key="2">
    <source>
        <dbReference type="Proteomes" id="UP000887116"/>
    </source>
</evidence>
<organism evidence="1 2">
    <name type="scientific">Trichonephila clavata</name>
    <name type="common">Joro spider</name>
    <name type="synonym">Nephila clavata</name>
    <dbReference type="NCBI Taxonomy" id="2740835"/>
    <lineage>
        <taxon>Eukaryota</taxon>
        <taxon>Metazoa</taxon>
        <taxon>Ecdysozoa</taxon>
        <taxon>Arthropoda</taxon>
        <taxon>Chelicerata</taxon>
        <taxon>Arachnida</taxon>
        <taxon>Araneae</taxon>
        <taxon>Araneomorphae</taxon>
        <taxon>Entelegynae</taxon>
        <taxon>Araneoidea</taxon>
        <taxon>Nephilidae</taxon>
        <taxon>Trichonephila</taxon>
    </lineage>
</organism>
<sequence>MESLLYDEFTPNKINCGLRRVGLDIQKLAKSAFLQKGSYFVAGGGESALDSRGLTRRTFSLGGGGMVKVETSAGKEATCA</sequence>
<dbReference type="EMBL" id="BMAO01016821">
    <property type="protein sequence ID" value="GFR11366.1"/>
    <property type="molecule type" value="Genomic_DNA"/>
</dbReference>
<dbReference type="AlphaFoldDB" id="A0A8X6LHU4"/>
<name>A0A8X6LHU4_TRICU</name>
<comment type="caution">
    <text evidence="1">The sequence shown here is derived from an EMBL/GenBank/DDBJ whole genome shotgun (WGS) entry which is preliminary data.</text>
</comment>
<evidence type="ECO:0000313" key="1">
    <source>
        <dbReference type="EMBL" id="GFR11366.1"/>
    </source>
</evidence>
<protein>
    <submittedName>
        <fullName evidence="1">Uncharacterized protein</fullName>
    </submittedName>
</protein>
<accession>A0A8X6LHU4</accession>